<dbReference type="PANTHER" id="PTHR46796">
    <property type="entry name" value="HTH-TYPE TRANSCRIPTIONAL ACTIVATOR RHAS-RELATED"/>
    <property type="match status" value="1"/>
</dbReference>
<dbReference type="AlphaFoldDB" id="A0A537ITP7"/>
<sequence>MDPLSDLLRVVRLDGAYFYAVQAAGPWTVETVAARELSPRIMPAAELISYHIVTDGRCYGGVIGEELVELVPGDVIVFPHGDAHVMSSGRDVRIGEDVQRTPQPHFPFTVFLGQQAQPGASLVCGFLGCDRRPFNPLLAALPHRIHMRGMSSGWLSGFTRQVTEESRLGRAGAASVLTRLAEVMFIEVLRRYLDDLPPEQTGWLAGLRDEVVGRVLTLLHGRPSHPWTLAELAREAAASRTNLAKRFAQLVGQPPMQYLTQWRMQIAANLLAQGGAKVATIGGEVGYDSEAAFSRAFKKATGFAPGAWREVRRTARS</sequence>
<dbReference type="InterPro" id="IPR009057">
    <property type="entry name" value="Homeodomain-like_sf"/>
</dbReference>
<gene>
    <name evidence="5" type="ORF">E6H05_07690</name>
</gene>
<dbReference type="SMART" id="SM00342">
    <property type="entry name" value="HTH_ARAC"/>
    <property type="match status" value="1"/>
</dbReference>
<dbReference type="InterPro" id="IPR050204">
    <property type="entry name" value="AraC_XylS_family_regulators"/>
</dbReference>
<name>A0A537ITP7_9BACT</name>
<evidence type="ECO:0000313" key="6">
    <source>
        <dbReference type="Proteomes" id="UP000318834"/>
    </source>
</evidence>
<dbReference type="PROSITE" id="PS01124">
    <property type="entry name" value="HTH_ARAC_FAMILY_2"/>
    <property type="match status" value="1"/>
</dbReference>
<reference evidence="5 6" key="1">
    <citation type="journal article" date="2019" name="Nat. Microbiol.">
        <title>Mediterranean grassland soil C-N compound turnover is dependent on rainfall and depth, and is mediated by genomically divergent microorganisms.</title>
        <authorList>
            <person name="Diamond S."/>
            <person name="Andeer P.F."/>
            <person name="Li Z."/>
            <person name="Crits-Christoph A."/>
            <person name="Burstein D."/>
            <person name="Anantharaman K."/>
            <person name="Lane K.R."/>
            <person name="Thomas B.C."/>
            <person name="Pan C."/>
            <person name="Northen T.R."/>
            <person name="Banfield J.F."/>
        </authorList>
    </citation>
    <scope>NUCLEOTIDE SEQUENCE [LARGE SCALE GENOMIC DNA]</scope>
    <source>
        <strain evidence="5">NP_8</strain>
    </source>
</reference>
<organism evidence="5 6">
    <name type="scientific">Candidatus Segetimicrobium genomatis</name>
    <dbReference type="NCBI Taxonomy" id="2569760"/>
    <lineage>
        <taxon>Bacteria</taxon>
        <taxon>Bacillati</taxon>
        <taxon>Candidatus Sysuimicrobiota</taxon>
        <taxon>Candidatus Sysuimicrobiia</taxon>
        <taxon>Candidatus Sysuimicrobiales</taxon>
        <taxon>Candidatus Segetimicrobiaceae</taxon>
        <taxon>Candidatus Segetimicrobium</taxon>
    </lineage>
</organism>
<feature type="domain" description="HTH araC/xylS-type" evidence="4">
    <location>
        <begin position="213"/>
        <end position="311"/>
    </location>
</feature>
<dbReference type="Pfam" id="PF12833">
    <property type="entry name" value="HTH_18"/>
    <property type="match status" value="1"/>
</dbReference>
<keyword evidence="3" id="KW-0804">Transcription</keyword>
<accession>A0A537ITP7</accession>
<keyword evidence="2" id="KW-0238">DNA-binding</keyword>
<dbReference type="Proteomes" id="UP000318834">
    <property type="component" value="Unassembled WGS sequence"/>
</dbReference>
<dbReference type="Pfam" id="PF12852">
    <property type="entry name" value="Cupin_6"/>
    <property type="match status" value="1"/>
</dbReference>
<dbReference type="GO" id="GO:0043565">
    <property type="term" value="F:sequence-specific DNA binding"/>
    <property type="evidence" value="ECO:0007669"/>
    <property type="project" value="InterPro"/>
</dbReference>
<comment type="caution">
    <text evidence="5">The sequence shown here is derived from an EMBL/GenBank/DDBJ whole genome shotgun (WGS) entry which is preliminary data.</text>
</comment>
<proteinExistence type="predicted"/>
<dbReference type="InterPro" id="IPR018060">
    <property type="entry name" value="HTH_AraC"/>
</dbReference>
<dbReference type="PANTHER" id="PTHR46796:SF7">
    <property type="entry name" value="ARAC FAMILY TRANSCRIPTIONAL REGULATOR"/>
    <property type="match status" value="1"/>
</dbReference>
<evidence type="ECO:0000313" key="5">
    <source>
        <dbReference type="EMBL" id="TMI74699.1"/>
    </source>
</evidence>
<protein>
    <submittedName>
        <fullName evidence="5">AraC family transcriptional regulator</fullName>
    </submittedName>
</protein>
<evidence type="ECO:0000256" key="1">
    <source>
        <dbReference type="ARBA" id="ARBA00023015"/>
    </source>
</evidence>
<dbReference type="GO" id="GO:0003700">
    <property type="term" value="F:DNA-binding transcription factor activity"/>
    <property type="evidence" value="ECO:0007669"/>
    <property type="project" value="InterPro"/>
</dbReference>
<dbReference type="EMBL" id="VBAP01000053">
    <property type="protein sequence ID" value="TMI74699.1"/>
    <property type="molecule type" value="Genomic_DNA"/>
</dbReference>
<keyword evidence="1" id="KW-0805">Transcription regulation</keyword>
<evidence type="ECO:0000259" key="4">
    <source>
        <dbReference type="PROSITE" id="PS01124"/>
    </source>
</evidence>
<evidence type="ECO:0000256" key="3">
    <source>
        <dbReference type="ARBA" id="ARBA00023163"/>
    </source>
</evidence>
<dbReference type="Gene3D" id="1.10.10.60">
    <property type="entry name" value="Homeodomain-like"/>
    <property type="match status" value="2"/>
</dbReference>
<evidence type="ECO:0000256" key="2">
    <source>
        <dbReference type="ARBA" id="ARBA00023125"/>
    </source>
</evidence>
<dbReference type="InterPro" id="IPR032783">
    <property type="entry name" value="AraC_lig"/>
</dbReference>
<dbReference type="SUPFAM" id="SSF46689">
    <property type="entry name" value="Homeodomain-like"/>
    <property type="match status" value="2"/>
</dbReference>